<protein>
    <recommendedName>
        <fullName evidence="2">Anti-sigma factor antagonist</fullName>
    </recommendedName>
</protein>
<name>A0A9W6KVK9_9ACTN</name>
<dbReference type="PROSITE" id="PS50801">
    <property type="entry name" value="STAS"/>
    <property type="match status" value="1"/>
</dbReference>
<dbReference type="RefSeq" id="WP_223104126.1">
    <property type="nucleotide sequence ID" value="NZ_BAAAXA010000001.1"/>
</dbReference>
<dbReference type="GO" id="GO:0043856">
    <property type="term" value="F:anti-sigma factor antagonist activity"/>
    <property type="evidence" value="ECO:0007669"/>
    <property type="project" value="InterPro"/>
</dbReference>
<reference evidence="4" key="2">
    <citation type="submission" date="2023-01" db="EMBL/GenBank/DDBJ databases">
        <authorList>
            <person name="Sun Q."/>
            <person name="Evtushenko L."/>
        </authorList>
    </citation>
    <scope>NUCLEOTIDE SEQUENCE</scope>
    <source>
        <strain evidence="4">VKM Ac-1321</strain>
    </source>
</reference>
<dbReference type="AlphaFoldDB" id="A0A9W6KVK9"/>
<evidence type="ECO:0000256" key="1">
    <source>
        <dbReference type="ARBA" id="ARBA00009013"/>
    </source>
</evidence>
<keyword evidence="5" id="KW-1185">Reference proteome</keyword>
<comment type="similarity">
    <text evidence="1 2">Belongs to the anti-sigma-factor antagonist family.</text>
</comment>
<organism evidence="4 5">
    <name type="scientific">Dactylosporangium matsuzakiense</name>
    <dbReference type="NCBI Taxonomy" id="53360"/>
    <lineage>
        <taxon>Bacteria</taxon>
        <taxon>Bacillati</taxon>
        <taxon>Actinomycetota</taxon>
        <taxon>Actinomycetes</taxon>
        <taxon>Micromonosporales</taxon>
        <taxon>Micromonosporaceae</taxon>
        <taxon>Dactylosporangium</taxon>
    </lineage>
</organism>
<dbReference type="InterPro" id="IPR002645">
    <property type="entry name" value="STAS_dom"/>
</dbReference>
<dbReference type="PANTHER" id="PTHR33495:SF2">
    <property type="entry name" value="ANTI-SIGMA FACTOR ANTAGONIST TM_1081-RELATED"/>
    <property type="match status" value="1"/>
</dbReference>
<evidence type="ECO:0000256" key="2">
    <source>
        <dbReference type="RuleBase" id="RU003749"/>
    </source>
</evidence>
<evidence type="ECO:0000313" key="4">
    <source>
        <dbReference type="EMBL" id="GLL07980.1"/>
    </source>
</evidence>
<dbReference type="NCBIfam" id="TIGR00377">
    <property type="entry name" value="ant_ant_sig"/>
    <property type="match status" value="1"/>
</dbReference>
<dbReference type="PANTHER" id="PTHR33495">
    <property type="entry name" value="ANTI-SIGMA FACTOR ANTAGONIST TM_1081-RELATED-RELATED"/>
    <property type="match status" value="1"/>
</dbReference>
<gene>
    <name evidence="4" type="ORF">GCM10017581_097400</name>
</gene>
<dbReference type="CDD" id="cd07043">
    <property type="entry name" value="STAS_anti-anti-sigma_factors"/>
    <property type="match status" value="1"/>
</dbReference>
<dbReference type="Proteomes" id="UP001143480">
    <property type="component" value="Unassembled WGS sequence"/>
</dbReference>
<dbReference type="InterPro" id="IPR003658">
    <property type="entry name" value="Anti-sigma_ant"/>
</dbReference>
<reference evidence="4" key="1">
    <citation type="journal article" date="2014" name="Int. J. Syst. Evol. Microbiol.">
        <title>Complete genome sequence of Corynebacterium casei LMG S-19264T (=DSM 44701T), isolated from a smear-ripened cheese.</title>
        <authorList>
            <consortium name="US DOE Joint Genome Institute (JGI-PGF)"/>
            <person name="Walter F."/>
            <person name="Albersmeier A."/>
            <person name="Kalinowski J."/>
            <person name="Ruckert C."/>
        </authorList>
    </citation>
    <scope>NUCLEOTIDE SEQUENCE</scope>
    <source>
        <strain evidence="4">VKM Ac-1321</strain>
    </source>
</reference>
<evidence type="ECO:0000313" key="5">
    <source>
        <dbReference type="Proteomes" id="UP001143480"/>
    </source>
</evidence>
<sequence length="111" mass="11455">MNSDRRSGSGLTITAAAGPGGVVLVASGALDYHSSEHFAAAVNEAFADGAAELVAELSALSYCDSSGVAALVRAHKQAMREGRRFVVRNPDTTLSRVLALTGLDSVLTIEH</sequence>
<dbReference type="Pfam" id="PF01740">
    <property type="entry name" value="STAS"/>
    <property type="match status" value="1"/>
</dbReference>
<feature type="domain" description="STAS" evidence="3">
    <location>
        <begin position="11"/>
        <end position="111"/>
    </location>
</feature>
<dbReference type="SUPFAM" id="SSF52091">
    <property type="entry name" value="SpoIIaa-like"/>
    <property type="match status" value="1"/>
</dbReference>
<accession>A0A9W6KVK9</accession>
<dbReference type="InterPro" id="IPR036513">
    <property type="entry name" value="STAS_dom_sf"/>
</dbReference>
<comment type="caution">
    <text evidence="4">The sequence shown here is derived from an EMBL/GenBank/DDBJ whole genome shotgun (WGS) entry which is preliminary data.</text>
</comment>
<dbReference type="Gene3D" id="3.30.750.24">
    <property type="entry name" value="STAS domain"/>
    <property type="match status" value="1"/>
</dbReference>
<evidence type="ECO:0000259" key="3">
    <source>
        <dbReference type="PROSITE" id="PS50801"/>
    </source>
</evidence>
<proteinExistence type="inferred from homology"/>
<dbReference type="EMBL" id="BSFP01000119">
    <property type="protein sequence ID" value="GLL07980.1"/>
    <property type="molecule type" value="Genomic_DNA"/>
</dbReference>